<name>A0A841JDC6_9SPHI</name>
<feature type="domain" description="Thioredoxin" evidence="6">
    <location>
        <begin position="30"/>
        <end position="168"/>
    </location>
</feature>
<dbReference type="PROSITE" id="PS00194">
    <property type="entry name" value="THIOREDOXIN_1"/>
    <property type="match status" value="1"/>
</dbReference>
<keyword evidence="5" id="KW-0732">Signal</keyword>
<feature type="chain" id="PRO_5032984936" evidence="5">
    <location>
        <begin position="22"/>
        <end position="437"/>
    </location>
</feature>
<dbReference type="EMBL" id="JACHCA010000006">
    <property type="protein sequence ID" value="MBB6128614.1"/>
    <property type="molecule type" value="Genomic_DNA"/>
</dbReference>
<reference evidence="7 8" key="1">
    <citation type="submission" date="2020-08" db="EMBL/GenBank/DDBJ databases">
        <title>Genomic Encyclopedia of Type Strains, Phase IV (KMG-V): Genome sequencing to study the core and pangenomes of soil and plant-associated prokaryotes.</title>
        <authorList>
            <person name="Whitman W."/>
        </authorList>
    </citation>
    <scope>NUCLEOTIDE SEQUENCE [LARGE SCALE GENOMIC DNA]</scope>
    <source>
        <strain evidence="7 8">MP601</strain>
    </source>
</reference>
<dbReference type="PANTHER" id="PTHR42852">
    <property type="entry name" value="THIOL:DISULFIDE INTERCHANGE PROTEIN DSBE"/>
    <property type="match status" value="1"/>
</dbReference>
<comment type="subcellular location">
    <subcellularLocation>
        <location evidence="1">Cell envelope</location>
    </subcellularLocation>
</comment>
<dbReference type="InterPro" id="IPR050553">
    <property type="entry name" value="Thioredoxin_ResA/DsbE_sf"/>
</dbReference>
<dbReference type="GO" id="GO:0016491">
    <property type="term" value="F:oxidoreductase activity"/>
    <property type="evidence" value="ECO:0007669"/>
    <property type="project" value="InterPro"/>
</dbReference>
<evidence type="ECO:0000256" key="1">
    <source>
        <dbReference type="ARBA" id="ARBA00004196"/>
    </source>
</evidence>
<accession>A0A841JDC6</accession>
<dbReference type="Gene3D" id="3.40.30.10">
    <property type="entry name" value="Glutaredoxin"/>
    <property type="match status" value="1"/>
</dbReference>
<evidence type="ECO:0000313" key="8">
    <source>
        <dbReference type="Proteomes" id="UP000548326"/>
    </source>
</evidence>
<dbReference type="InterPro" id="IPR013766">
    <property type="entry name" value="Thioredoxin_domain"/>
</dbReference>
<keyword evidence="3" id="KW-1015">Disulfide bond</keyword>
<evidence type="ECO:0000256" key="3">
    <source>
        <dbReference type="ARBA" id="ARBA00023157"/>
    </source>
</evidence>
<dbReference type="SUPFAM" id="SSF52833">
    <property type="entry name" value="Thioredoxin-like"/>
    <property type="match status" value="1"/>
</dbReference>
<dbReference type="PROSITE" id="PS51352">
    <property type="entry name" value="THIOREDOXIN_2"/>
    <property type="match status" value="1"/>
</dbReference>
<organism evidence="7 8">
    <name type="scientific">Mucilaginibacter lappiensis</name>
    <dbReference type="NCBI Taxonomy" id="354630"/>
    <lineage>
        <taxon>Bacteria</taxon>
        <taxon>Pseudomonadati</taxon>
        <taxon>Bacteroidota</taxon>
        <taxon>Sphingobacteriia</taxon>
        <taxon>Sphingobacteriales</taxon>
        <taxon>Sphingobacteriaceae</taxon>
        <taxon>Mucilaginibacter</taxon>
    </lineage>
</organism>
<evidence type="ECO:0000256" key="5">
    <source>
        <dbReference type="SAM" id="SignalP"/>
    </source>
</evidence>
<dbReference type="PANTHER" id="PTHR42852:SF6">
    <property type="entry name" value="THIOL:DISULFIDE INTERCHANGE PROTEIN DSBE"/>
    <property type="match status" value="1"/>
</dbReference>
<dbReference type="InterPro" id="IPR000866">
    <property type="entry name" value="AhpC/TSA"/>
</dbReference>
<evidence type="ECO:0000256" key="4">
    <source>
        <dbReference type="ARBA" id="ARBA00023284"/>
    </source>
</evidence>
<dbReference type="GO" id="GO:0016209">
    <property type="term" value="F:antioxidant activity"/>
    <property type="evidence" value="ECO:0007669"/>
    <property type="project" value="InterPro"/>
</dbReference>
<evidence type="ECO:0000313" key="7">
    <source>
        <dbReference type="EMBL" id="MBB6128614.1"/>
    </source>
</evidence>
<dbReference type="Pfam" id="PF00578">
    <property type="entry name" value="AhpC-TSA"/>
    <property type="match status" value="1"/>
</dbReference>
<dbReference type="Proteomes" id="UP000548326">
    <property type="component" value="Unassembled WGS sequence"/>
</dbReference>
<proteinExistence type="predicted"/>
<evidence type="ECO:0000259" key="6">
    <source>
        <dbReference type="PROSITE" id="PS51352"/>
    </source>
</evidence>
<dbReference type="InterPro" id="IPR036249">
    <property type="entry name" value="Thioredoxin-like_sf"/>
</dbReference>
<dbReference type="InterPro" id="IPR017937">
    <property type="entry name" value="Thioredoxin_CS"/>
</dbReference>
<keyword evidence="2" id="KW-0201">Cytochrome c-type biogenesis</keyword>
<dbReference type="GO" id="GO:0030313">
    <property type="term" value="C:cell envelope"/>
    <property type="evidence" value="ECO:0007669"/>
    <property type="project" value="UniProtKB-SubCell"/>
</dbReference>
<comment type="caution">
    <text evidence="7">The sequence shown here is derived from an EMBL/GenBank/DDBJ whole genome shotgun (WGS) entry which is preliminary data.</text>
</comment>
<dbReference type="CDD" id="cd02966">
    <property type="entry name" value="TlpA_like_family"/>
    <property type="match status" value="1"/>
</dbReference>
<keyword evidence="4" id="KW-0676">Redox-active center</keyword>
<evidence type="ECO:0000256" key="2">
    <source>
        <dbReference type="ARBA" id="ARBA00022748"/>
    </source>
</evidence>
<dbReference type="RefSeq" id="WP_183588020.1">
    <property type="nucleotide sequence ID" value="NZ_JACHCA010000006.1"/>
</dbReference>
<dbReference type="GO" id="GO:0017004">
    <property type="term" value="P:cytochrome complex assembly"/>
    <property type="evidence" value="ECO:0007669"/>
    <property type="project" value="UniProtKB-KW"/>
</dbReference>
<sequence>MKKITIYIVLATLCLNFTVHAQDKPNIAALKIGDKVPDMTITNIINYPAKAIKISDFKDKLLILDFWATYCTPCLHLLPRYDSLQKQFGNKLQILLITKESREKAKAQLKRFHSGLPSVTSDENLTKLFPHTSIPHEVWIKDGKIIATGYGEDVNKEAIVRAIHNQPILTDLKEDDLDFDHLAPLLINGNGGQSNIFYQSLITPYINGLRTVAGYDKNTERVISVAVNVSVISLYHQAFNHLDPLLSFDNRTVIDVPDSLKVKLVRPVNSGFHQWIKQYGFCYDLVLPSNYNGKIYSVMRNDLNRFFELHYGITGHIEKREMTCLVLSRVNDSYSLESKGGEPVFKSDDAHLILKNLPISSFVLLLANQHRKLQTPILDETGYRTPIDLTLNADTGNLEALRKELLKSGLDIAPEKRTIDMLVIKQKAISDNPENPE</sequence>
<feature type="signal peptide" evidence="5">
    <location>
        <begin position="1"/>
        <end position="21"/>
    </location>
</feature>
<protein>
    <submittedName>
        <fullName evidence="7">Thiol-disulfide isomerase/thioredoxin</fullName>
    </submittedName>
</protein>
<keyword evidence="7" id="KW-0413">Isomerase</keyword>
<dbReference type="AlphaFoldDB" id="A0A841JDC6"/>
<gene>
    <name evidence="7" type="ORF">HDF22_002735</name>
</gene>
<dbReference type="GO" id="GO:0016853">
    <property type="term" value="F:isomerase activity"/>
    <property type="evidence" value="ECO:0007669"/>
    <property type="project" value="UniProtKB-KW"/>
</dbReference>